<dbReference type="Gene3D" id="3.40.50.80">
    <property type="entry name" value="Nucleotide-binding domain of ferredoxin-NADP reductase (FNR) module"/>
    <property type="match status" value="1"/>
</dbReference>
<dbReference type="Pfam" id="PF04954">
    <property type="entry name" value="SIP"/>
    <property type="match status" value="1"/>
</dbReference>
<organism evidence="2 3">
    <name type="scientific">Pseudoclavibacter albus</name>
    <dbReference type="NCBI Taxonomy" id="272241"/>
    <lineage>
        <taxon>Bacteria</taxon>
        <taxon>Bacillati</taxon>
        <taxon>Actinomycetota</taxon>
        <taxon>Actinomycetes</taxon>
        <taxon>Micrococcales</taxon>
        <taxon>Microbacteriaceae</taxon>
        <taxon>Pseudoclavibacter</taxon>
    </lineage>
</organism>
<dbReference type="EMBL" id="JALXSQ010000010">
    <property type="protein sequence ID" value="MCT2042503.1"/>
    <property type="molecule type" value="Genomic_DNA"/>
</dbReference>
<accession>A0ABT2HW09</accession>
<gene>
    <name evidence="2" type="ORF">M3D15_04030</name>
</gene>
<dbReference type="RefSeq" id="WP_260104005.1">
    <property type="nucleotide sequence ID" value="NZ_JALXSQ010000010.1"/>
</dbReference>
<dbReference type="PROSITE" id="PS51384">
    <property type="entry name" value="FAD_FR"/>
    <property type="match status" value="1"/>
</dbReference>
<comment type="caution">
    <text evidence="2">The sequence shown here is derived from an EMBL/GenBank/DDBJ whole genome shotgun (WGS) entry which is preliminary data.</text>
</comment>
<dbReference type="InterPro" id="IPR039374">
    <property type="entry name" value="SIP_fam"/>
</dbReference>
<evidence type="ECO:0000259" key="1">
    <source>
        <dbReference type="PROSITE" id="PS51384"/>
    </source>
</evidence>
<dbReference type="Proteomes" id="UP001525379">
    <property type="component" value="Unassembled WGS sequence"/>
</dbReference>
<dbReference type="InterPro" id="IPR013113">
    <property type="entry name" value="SIP_FAD-bd"/>
</dbReference>
<dbReference type="Pfam" id="PF08021">
    <property type="entry name" value="FAD_binding_9"/>
    <property type="match status" value="1"/>
</dbReference>
<dbReference type="CDD" id="cd06193">
    <property type="entry name" value="siderophore_interacting"/>
    <property type="match status" value="1"/>
</dbReference>
<dbReference type="PANTHER" id="PTHR30157">
    <property type="entry name" value="FERRIC REDUCTASE, NADPH-DEPENDENT"/>
    <property type="match status" value="1"/>
</dbReference>
<dbReference type="InterPro" id="IPR039261">
    <property type="entry name" value="FNR_nucleotide-bd"/>
</dbReference>
<feature type="domain" description="FAD-binding FR-type" evidence="1">
    <location>
        <begin position="15"/>
        <end position="137"/>
    </location>
</feature>
<evidence type="ECO:0000313" key="2">
    <source>
        <dbReference type="EMBL" id="MCT2042503.1"/>
    </source>
</evidence>
<evidence type="ECO:0000313" key="3">
    <source>
        <dbReference type="Proteomes" id="UP001525379"/>
    </source>
</evidence>
<dbReference type="InterPro" id="IPR017927">
    <property type="entry name" value="FAD-bd_FR_type"/>
</dbReference>
<dbReference type="PANTHER" id="PTHR30157:SF0">
    <property type="entry name" value="NADPH-DEPENDENT FERRIC-CHELATE REDUCTASE"/>
    <property type="match status" value="1"/>
</dbReference>
<dbReference type="Gene3D" id="2.40.30.10">
    <property type="entry name" value="Translation factors"/>
    <property type="match status" value="1"/>
</dbReference>
<protein>
    <submittedName>
        <fullName evidence="2">Siderophore-interacting protein</fullName>
    </submittedName>
</protein>
<dbReference type="InterPro" id="IPR007037">
    <property type="entry name" value="SIP_rossman_dom"/>
</dbReference>
<sequence>MAATTLPTNRPRPQKPQAILEVVDAWDLPSGLRRVVLGGDGFAQYRDNEFSDRYVKFLFADEQLEPPYDLDAIRATQPELLPKRRTYTVRQADHEAQQLTVDFVVHGDEGVAGPWARQALPGERAVITGAGGKYAPRSDADWHLFVGDLAALPAISQSLERLDEHARCQIVLHAPKGIELDLALPRDAVVVRVDGEAAGDEAESSPLLEAVASLDWFPGEPQCFVHGERGSMKLLRRHLLTERGVQRELLSLSAYWAKGRTEDRFQAEKREPIGQLD</sequence>
<keyword evidence="3" id="KW-1185">Reference proteome</keyword>
<name>A0ABT2HW09_9MICO</name>
<reference evidence="2 3" key="1">
    <citation type="submission" date="2022-04" db="EMBL/GenBank/DDBJ databases">
        <title>Human microbiome associated bacterial genomes.</title>
        <authorList>
            <person name="Sandstrom S."/>
            <person name="Salamzade R."/>
            <person name="Kalan L.R."/>
        </authorList>
    </citation>
    <scope>NUCLEOTIDE SEQUENCE [LARGE SCALE GENOMIC DNA]</scope>
    <source>
        <strain evidence="3">p3-SID1799</strain>
    </source>
</reference>
<proteinExistence type="predicted"/>